<accession>A0A5B7JLQ9</accession>
<proteinExistence type="predicted"/>
<dbReference type="AlphaFoldDB" id="A0A5B7JLQ9"/>
<evidence type="ECO:0000256" key="1">
    <source>
        <dbReference type="SAM" id="Coils"/>
    </source>
</evidence>
<dbReference type="EMBL" id="VSRR010110927">
    <property type="protein sequence ID" value="MPC97670.1"/>
    <property type="molecule type" value="Genomic_DNA"/>
</dbReference>
<protein>
    <submittedName>
        <fullName evidence="2">Uncharacterized protein</fullName>
    </submittedName>
</protein>
<name>A0A5B7JLQ9_PORTR</name>
<evidence type="ECO:0000313" key="3">
    <source>
        <dbReference type="Proteomes" id="UP000324222"/>
    </source>
</evidence>
<comment type="caution">
    <text evidence="2">The sequence shown here is derived from an EMBL/GenBank/DDBJ whole genome shotgun (WGS) entry which is preliminary data.</text>
</comment>
<organism evidence="2 3">
    <name type="scientific">Portunus trituberculatus</name>
    <name type="common">Swimming crab</name>
    <name type="synonym">Neptunus trituberculatus</name>
    <dbReference type="NCBI Taxonomy" id="210409"/>
    <lineage>
        <taxon>Eukaryota</taxon>
        <taxon>Metazoa</taxon>
        <taxon>Ecdysozoa</taxon>
        <taxon>Arthropoda</taxon>
        <taxon>Crustacea</taxon>
        <taxon>Multicrustacea</taxon>
        <taxon>Malacostraca</taxon>
        <taxon>Eumalacostraca</taxon>
        <taxon>Eucarida</taxon>
        <taxon>Decapoda</taxon>
        <taxon>Pleocyemata</taxon>
        <taxon>Brachyura</taxon>
        <taxon>Eubrachyura</taxon>
        <taxon>Portunoidea</taxon>
        <taxon>Portunidae</taxon>
        <taxon>Portuninae</taxon>
        <taxon>Portunus</taxon>
    </lineage>
</organism>
<sequence>MSKKEFTPKCRCETREGLQEEDEYVDEGEGRFRGFDEASTTLHRRVLTLERISDKWIRESMGNKENKEQEKEFLKERIKRVEENEAKLRVENEELKKELAKYKKQMKDSVK</sequence>
<dbReference type="Proteomes" id="UP000324222">
    <property type="component" value="Unassembled WGS sequence"/>
</dbReference>
<gene>
    <name evidence="2" type="ORF">E2C01_092994</name>
</gene>
<feature type="coiled-coil region" evidence="1">
    <location>
        <begin position="57"/>
        <end position="105"/>
    </location>
</feature>
<keyword evidence="1" id="KW-0175">Coiled coil</keyword>
<evidence type="ECO:0000313" key="2">
    <source>
        <dbReference type="EMBL" id="MPC97670.1"/>
    </source>
</evidence>
<reference evidence="2 3" key="1">
    <citation type="submission" date="2019-05" db="EMBL/GenBank/DDBJ databases">
        <title>Another draft genome of Portunus trituberculatus and its Hox gene families provides insights of decapod evolution.</title>
        <authorList>
            <person name="Jeong J.-H."/>
            <person name="Song I."/>
            <person name="Kim S."/>
            <person name="Choi T."/>
            <person name="Kim D."/>
            <person name="Ryu S."/>
            <person name="Kim W."/>
        </authorList>
    </citation>
    <scope>NUCLEOTIDE SEQUENCE [LARGE SCALE GENOMIC DNA]</scope>
    <source>
        <tissue evidence="2">Muscle</tissue>
    </source>
</reference>
<keyword evidence="3" id="KW-1185">Reference proteome</keyword>